<evidence type="ECO:0000313" key="2">
    <source>
        <dbReference type="EMBL" id="AES63097.1"/>
    </source>
</evidence>
<reference evidence="2 4" key="2">
    <citation type="journal article" date="2014" name="BMC Genomics">
        <title>An improved genome release (version Mt4.0) for the model legume Medicago truncatula.</title>
        <authorList>
            <person name="Tang H."/>
            <person name="Krishnakumar V."/>
            <person name="Bidwell S."/>
            <person name="Rosen B."/>
            <person name="Chan A."/>
            <person name="Zhou S."/>
            <person name="Gentzbittel L."/>
            <person name="Childs K.L."/>
            <person name="Yandell M."/>
            <person name="Gundlach H."/>
            <person name="Mayer K.F."/>
            <person name="Schwartz D.C."/>
            <person name="Town C.D."/>
        </authorList>
    </citation>
    <scope>GENOME REANNOTATION</scope>
    <source>
        <strain evidence="3 4">cv. Jemalong A17</strain>
    </source>
</reference>
<dbReference type="AlphaFoldDB" id="G7IB11"/>
<keyword evidence="1" id="KW-0472">Membrane</keyword>
<proteinExistence type="predicted"/>
<protein>
    <submittedName>
        <fullName evidence="2">Transmembrane protein, putative</fullName>
    </submittedName>
</protein>
<accession>G7IB11</accession>
<evidence type="ECO:0000256" key="1">
    <source>
        <dbReference type="SAM" id="Phobius"/>
    </source>
</evidence>
<name>G7IB11_MEDTR</name>
<evidence type="ECO:0000313" key="4">
    <source>
        <dbReference type="Proteomes" id="UP000002051"/>
    </source>
</evidence>
<keyword evidence="1 2" id="KW-0812">Transmembrane</keyword>
<dbReference type="Proteomes" id="UP000002051">
    <property type="component" value="Unassembled WGS sequence"/>
</dbReference>
<gene>
    <name evidence="2" type="ordered locus">MTR_1g116740</name>
</gene>
<reference evidence="3" key="3">
    <citation type="submission" date="2015-04" db="UniProtKB">
        <authorList>
            <consortium name="EnsemblPlants"/>
        </authorList>
    </citation>
    <scope>IDENTIFICATION</scope>
    <source>
        <strain evidence="3">cv. Jemalong A17</strain>
    </source>
</reference>
<evidence type="ECO:0000313" key="3">
    <source>
        <dbReference type="EnsemblPlants" id="AES63097"/>
    </source>
</evidence>
<keyword evidence="1" id="KW-1133">Transmembrane helix</keyword>
<dbReference type="EMBL" id="CM001217">
    <property type="protein sequence ID" value="AES63097.1"/>
    <property type="molecule type" value="Genomic_DNA"/>
</dbReference>
<dbReference type="EnsemblPlants" id="AES63097">
    <property type="protein sequence ID" value="AES63097"/>
    <property type="gene ID" value="MTR_1g116740"/>
</dbReference>
<reference evidence="2 4" key="1">
    <citation type="journal article" date="2011" name="Nature">
        <title>The Medicago genome provides insight into the evolution of rhizobial symbioses.</title>
        <authorList>
            <person name="Young N.D."/>
            <person name="Debelle F."/>
            <person name="Oldroyd G.E."/>
            <person name="Geurts R."/>
            <person name="Cannon S.B."/>
            <person name="Udvardi M.K."/>
            <person name="Benedito V.A."/>
            <person name="Mayer K.F."/>
            <person name="Gouzy J."/>
            <person name="Schoof H."/>
            <person name="Van de Peer Y."/>
            <person name="Proost S."/>
            <person name="Cook D.R."/>
            <person name="Meyers B.C."/>
            <person name="Spannagl M."/>
            <person name="Cheung F."/>
            <person name="De Mita S."/>
            <person name="Krishnakumar V."/>
            <person name="Gundlach H."/>
            <person name="Zhou S."/>
            <person name="Mudge J."/>
            <person name="Bharti A.K."/>
            <person name="Murray J.D."/>
            <person name="Naoumkina M.A."/>
            <person name="Rosen B."/>
            <person name="Silverstein K.A."/>
            <person name="Tang H."/>
            <person name="Rombauts S."/>
            <person name="Zhao P.X."/>
            <person name="Zhou P."/>
            <person name="Barbe V."/>
            <person name="Bardou P."/>
            <person name="Bechner M."/>
            <person name="Bellec A."/>
            <person name="Berger A."/>
            <person name="Berges H."/>
            <person name="Bidwell S."/>
            <person name="Bisseling T."/>
            <person name="Choisne N."/>
            <person name="Couloux A."/>
            <person name="Denny R."/>
            <person name="Deshpande S."/>
            <person name="Dai X."/>
            <person name="Doyle J.J."/>
            <person name="Dudez A.M."/>
            <person name="Farmer A.D."/>
            <person name="Fouteau S."/>
            <person name="Franken C."/>
            <person name="Gibelin C."/>
            <person name="Gish J."/>
            <person name="Goldstein S."/>
            <person name="Gonzalez A.J."/>
            <person name="Green P.J."/>
            <person name="Hallab A."/>
            <person name="Hartog M."/>
            <person name="Hua A."/>
            <person name="Humphray S.J."/>
            <person name="Jeong D.H."/>
            <person name="Jing Y."/>
            <person name="Jocker A."/>
            <person name="Kenton S.M."/>
            <person name="Kim D.J."/>
            <person name="Klee K."/>
            <person name="Lai H."/>
            <person name="Lang C."/>
            <person name="Lin S."/>
            <person name="Macmil S.L."/>
            <person name="Magdelenat G."/>
            <person name="Matthews L."/>
            <person name="McCorrison J."/>
            <person name="Monaghan E.L."/>
            <person name="Mun J.H."/>
            <person name="Najar F.Z."/>
            <person name="Nicholson C."/>
            <person name="Noirot C."/>
            <person name="O'Bleness M."/>
            <person name="Paule C.R."/>
            <person name="Poulain J."/>
            <person name="Prion F."/>
            <person name="Qin B."/>
            <person name="Qu C."/>
            <person name="Retzel E.F."/>
            <person name="Riddle C."/>
            <person name="Sallet E."/>
            <person name="Samain S."/>
            <person name="Samson N."/>
            <person name="Sanders I."/>
            <person name="Saurat O."/>
            <person name="Scarpelli C."/>
            <person name="Schiex T."/>
            <person name="Segurens B."/>
            <person name="Severin A.J."/>
            <person name="Sherrier D.J."/>
            <person name="Shi R."/>
            <person name="Sims S."/>
            <person name="Singer S.R."/>
            <person name="Sinharoy S."/>
            <person name="Sterck L."/>
            <person name="Viollet A."/>
            <person name="Wang B.B."/>
            <person name="Wang K."/>
            <person name="Wang M."/>
            <person name="Wang X."/>
            <person name="Warfsmann J."/>
            <person name="Weissenbach J."/>
            <person name="White D.D."/>
            <person name="White J.D."/>
            <person name="Wiley G.B."/>
            <person name="Wincker P."/>
            <person name="Xing Y."/>
            <person name="Yang L."/>
            <person name="Yao Z."/>
            <person name="Ying F."/>
            <person name="Zhai J."/>
            <person name="Zhou L."/>
            <person name="Zuber A."/>
            <person name="Denarie J."/>
            <person name="Dixon R.A."/>
            <person name="May G.D."/>
            <person name="Schwartz D.C."/>
            <person name="Rogers J."/>
            <person name="Quetier F."/>
            <person name="Town C.D."/>
            <person name="Roe B.A."/>
        </authorList>
    </citation>
    <scope>NUCLEOTIDE SEQUENCE [LARGE SCALE GENOMIC DNA]</scope>
    <source>
        <strain evidence="2">A17</strain>
        <strain evidence="3 4">cv. Jemalong A17</strain>
    </source>
</reference>
<keyword evidence="4" id="KW-1185">Reference proteome</keyword>
<feature type="transmembrane region" description="Helical" evidence="1">
    <location>
        <begin position="100"/>
        <end position="125"/>
    </location>
</feature>
<organism evidence="2 4">
    <name type="scientific">Medicago truncatula</name>
    <name type="common">Barrel medic</name>
    <name type="synonym">Medicago tribuloides</name>
    <dbReference type="NCBI Taxonomy" id="3880"/>
    <lineage>
        <taxon>Eukaryota</taxon>
        <taxon>Viridiplantae</taxon>
        <taxon>Streptophyta</taxon>
        <taxon>Embryophyta</taxon>
        <taxon>Tracheophyta</taxon>
        <taxon>Spermatophyta</taxon>
        <taxon>Magnoliopsida</taxon>
        <taxon>eudicotyledons</taxon>
        <taxon>Gunneridae</taxon>
        <taxon>Pentapetalae</taxon>
        <taxon>rosids</taxon>
        <taxon>fabids</taxon>
        <taxon>Fabales</taxon>
        <taxon>Fabaceae</taxon>
        <taxon>Papilionoideae</taxon>
        <taxon>50 kb inversion clade</taxon>
        <taxon>NPAAA clade</taxon>
        <taxon>Hologalegina</taxon>
        <taxon>IRL clade</taxon>
        <taxon>Trifolieae</taxon>
        <taxon>Medicago</taxon>
    </lineage>
</organism>
<dbReference type="PaxDb" id="3880-AES63097"/>
<sequence length="194" mass="22566">MVENRLREFEYVERRPIDCVIRRVDQIENNKINIGWYWFFRCWILNGGGWLADVVFLHPHSVIGDVVGCFGCRIPCGSGRFIRQIRSTAHSPSLFCNSEFALPCGFIGLYWIGVCFGFVVSRLSFCLTWECVDLKESLMLVAVFARWLMVFVQLRLSDQLRSSADQINDFGVVNVANLETWVFRKLNYSRMCRL</sequence>
<dbReference type="HOGENOM" id="CLU_1404358_0_0_1"/>